<dbReference type="AlphaFoldDB" id="A0A6M0K9G5"/>
<evidence type="ECO:0008006" key="3">
    <source>
        <dbReference type="Google" id="ProtNLM"/>
    </source>
</evidence>
<accession>A0A6M0K9G5</accession>
<dbReference type="EMBL" id="JAAIJQ010000256">
    <property type="protein sequence ID" value="NEV65377.1"/>
    <property type="molecule type" value="Genomic_DNA"/>
</dbReference>
<evidence type="ECO:0000313" key="1">
    <source>
        <dbReference type="EMBL" id="NEV65377.1"/>
    </source>
</evidence>
<evidence type="ECO:0000313" key="2">
    <source>
        <dbReference type="Proteomes" id="UP000483379"/>
    </source>
</evidence>
<reference evidence="1 2" key="1">
    <citation type="submission" date="2020-02" db="EMBL/GenBank/DDBJ databases">
        <title>Genome sequences of Thiorhodococcus mannitoliphagus and Thiorhodococcus minor, purple sulfur photosynthetic bacteria in the gammaproteobacterial family, Chromatiaceae.</title>
        <authorList>
            <person name="Aviles F.A."/>
            <person name="Meyer T.E."/>
            <person name="Kyndt J.A."/>
        </authorList>
    </citation>
    <scope>NUCLEOTIDE SEQUENCE [LARGE SCALE GENOMIC DNA]</scope>
    <source>
        <strain evidence="1 2">DSM 11518</strain>
    </source>
</reference>
<organism evidence="1 2">
    <name type="scientific">Thiorhodococcus minor</name>
    <dbReference type="NCBI Taxonomy" id="57489"/>
    <lineage>
        <taxon>Bacteria</taxon>
        <taxon>Pseudomonadati</taxon>
        <taxon>Pseudomonadota</taxon>
        <taxon>Gammaproteobacteria</taxon>
        <taxon>Chromatiales</taxon>
        <taxon>Chromatiaceae</taxon>
        <taxon>Thiorhodococcus</taxon>
    </lineage>
</organism>
<protein>
    <recommendedName>
        <fullName evidence="3">Tyrosine-type recombinase/integrase</fullName>
    </recommendedName>
</protein>
<name>A0A6M0K9G5_9GAMM</name>
<dbReference type="Proteomes" id="UP000483379">
    <property type="component" value="Unassembled WGS sequence"/>
</dbReference>
<comment type="caution">
    <text evidence="1">The sequence shown here is derived from an EMBL/GenBank/DDBJ whole genome shotgun (WGS) entry which is preliminary data.</text>
</comment>
<dbReference type="RefSeq" id="WP_164456690.1">
    <property type="nucleotide sequence ID" value="NZ_JAAIJQ010000256.1"/>
</dbReference>
<proteinExistence type="predicted"/>
<sequence length="60" mass="6764">MIAWQREGRDLDQKMLALSTYLGHTKISCTYWYLSAAPELIAVAGAKFERFAALEEGRNA</sequence>
<keyword evidence="2" id="KW-1185">Reference proteome</keyword>
<gene>
    <name evidence="1" type="ORF">G3446_26760</name>
</gene>